<evidence type="ECO:0000256" key="1">
    <source>
        <dbReference type="SAM" id="Phobius"/>
    </source>
</evidence>
<dbReference type="EMBL" id="WTYE01000001">
    <property type="protein sequence ID" value="MXP32721.1"/>
    <property type="molecule type" value="Genomic_DNA"/>
</dbReference>
<proteinExistence type="predicted"/>
<accession>A0A845AV85</accession>
<dbReference type="OrthoDB" id="7452714at2"/>
<dbReference type="Proteomes" id="UP000446786">
    <property type="component" value="Unassembled WGS sequence"/>
</dbReference>
<feature type="signal peptide" evidence="2">
    <location>
        <begin position="1"/>
        <end position="27"/>
    </location>
</feature>
<protein>
    <submittedName>
        <fullName evidence="3">Uncharacterized protein</fullName>
    </submittedName>
</protein>
<comment type="caution">
    <text evidence="3">The sequence shown here is derived from an EMBL/GenBank/DDBJ whole genome shotgun (WGS) entry which is preliminary data.</text>
</comment>
<sequence>MKTVSKALFGTVAAGAMAASSASPAMANDRHRDRGVDAGDVIAGAVILGGIAAVASSVGKDRYRDGYRYDDRRYGDRRVQRRGNGNRAVQKCIRNAKRDARRGGYRFADVTQIRDVERTRYGWRVKGRIAVEGQRGYRQRARYDDRRYDYGYNNGYRQRAYDTGKFTCYVERGRVADIDFRGVRGLR</sequence>
<keyword evidence="1" id="KW-0812">Transmembrane</keyword>
<dbReference type="AlphaFoldDB" id="A0A845AV85"/>
<keyword evidence="1" id="KW-1133">Transmembrane helix</keyword>
<name>A0A845AV85_9SPHN</name>
<gene>
    <name evidence="3" type="ORF">GRI94_12900</name>
</gene>
<feature type="transmembrane region" description="Helical" evidence="1">
    <location>
        <begin position="38"/>
        <end position="58"/>
    </location>
</feature>
<feature type="chain" id="PRO_5032937920" evidence="2">
    <location>
        <begin position="28"/>
        <end position="187"/>
    </location>
</feature>
<evidence type="ECO:0000313" key="4">
    <source>
        <dbReference type="Proteomes" id="UP000446786"/>
    </source>
</evidence>
<dbReference type="RefSeq" id="WP_160780034.1">
    <property type="nucleotide sequence ID" value="NZ_BAAAZF010000001.1"/>
</dbReference>
<evidence type="ECO:0000256" key="2">
    <source>
        <dbReference type="SAM" id="SignalP"/>
    </source>
</evidence>
<keyword evidence="4" id="KW-1185">Reference proteome</keyword>
<evidence type="ECO:0000313" key="3">
    <source>
        <dbReference type="EMBL" id="MXP32721.1"/>
    </source>
</evidence>
<keyword evidence="1" id="KW-0472">Membrane</keyword>
<reference evidence="3 4" key="1">
    <citation type="submission" date="2019-12" db="EMBL/GenBank/DDBJ databases">
        <title>Genomic-based taxomic classification of the family Erythrobacteraceae.</title>
        <authorList>
            <person name="Xu L."/>
        </authorList>
    </citation>
    <scope>NUCLEOTIDE SEQUENCE [LARGE SCALE GENOMIC DNA]</scope>
    <source>
        <strain evidence="3 4">JCM 16677</strain>
    </source>
</reference>
<keyword evidence="2" id="KW-0732">Signal</keyword>
<organism evidence="3 4">
    <name type="scientific">Parerythrobacter jejuensis</name>
    <dbReference type="NCBI Taxonomy" id="795812"/>
    <lineage>
        <taxon>Bacteria</taxon>
        <taxon>Pseudomonadati</taxon>
        <taxon>Pseudomonadota</taxon>
        <taxon>Alphaproteobacteria</taxon>
        <taxon>Sphingomonadales</taxon>
        <taxon>Erythrobacteraceae</taxon>
        <taxon>Parerythrobacter</taxon>
    </lineage>
</organism>